<dbReference type="PANTHER" id="PTHR42792">
    <property type="entry name" value="FLAGELLIN"/>
    <property type="match status" value="1"/>
</dbReference>
<gene>
    <name evidence="7" type="ORF">PSR59_01310</name>
</gene>
<evidence type="ECO:0000256" key="1">
    <source>
        <dbReference type="ARBA" id="ARBA00005709"/>
    </source>
</evidence>
<dbReference type="RefSeq" id="WP_273745154.1">
    <property type="nucleotide sequence ID" value="NZ_CP117692.1"/>
</dbReference>
<dbReference type="Pfam" id="PF00669">
    <property type="entry name" value="Flagellin_N"/>
    <property type="match status" value="1"/>
</dbReference>
<dbReference type="PRINTS" id="PR00207">
    <property type="entry name" value="FLAGELLIN"/>
</dbReference>
<dbReference type="GO" id="GO:0005576">
    <property type="term" value="C:extracellular region"/>
    <property type="evidence" value="ECO:0007669"/>
    <property type="project" value="UniProtKB-SubCell"/>
</dbReference>
<evidence type="ECO:0000259" key="5">
    <source>
        <dbReference type="Pfam" id="PF00669"/>
    </source>
</evidence>
<evidence type="ECO:0000256" key="2">
    <source>
        <dbReference type="ARBA" id="ARBA00020110"/>
    </source>
</evidence>
<dbReference type="InterPro" id="IPR046358">
    <property type="entry name" value="Flagellin_C"/>
</dbReference>
<dbReference type="GO" id="GO:0009288">
    <property type="term" value="C:bacterial-type flagellum"/>
    <property type="evidence" value="ECO:0007669"/>
    <property type="project" value="UniProtKB-SubCell"/>
</dbReference>
<keyword evidence="4" id="KW-0964">Secreted</keyword>
<dbReference type="InterPro" id="IPR001492">
    <property type="entry name" value="Flagellin"/>
</dbReference>
<dbReference type="PANTHER" id="PTHR42792:SF2">
    <property type="entry name" value="FLAGELLIN"/>
    <property type="match status" value="1"/>
</dbReference>
<evidence type="ECO:0000313" key="8">
    <source>
        <dbReference type="Proteomes" id="UP001222683"/>
    </source>
</evidence>
<feature type="domain" description="Flagellin C-terminal" evidence="6">
    <location>
        <begin position="191"/>
        <end position="276"/>
    </location>
</feature>
<dbReference type="InterPro" id="IPR001029">
    <property type="entry name" value="Flagellin_N"/>
</dbReference>
<name>A0AAQ2XIS0_9LACO</name>
<keyword evidence="7" id="KW-0966">Cell projection</keyword>
<comment type="function">
    <text evidence="4">Flagellin is the subunit protein which polymerizes to form the filaments of bacterial flagella.</text>
</comment>
<evidence type="ECO:0000256" key="4">
    <source>
        <dbReference type="RuleBase" id="RU362073"/>
    </source>
</evidence>
<dbReference type="Pfam" id="PF00700">
    <property type="entry name" value="Flagellin_C"/>
    <property type="match status" value="1"/>
</dbReference>
<dbReference type="Gene3D" id="1.20.1330.10">
    <property type="entry name" value="f41 fragment of flagellin, N-terminal domain"/>
    <property type="match status" value="1"/>
</dbReference>
<keyword evidence="7" id="KW-0282">Flagellum</keyword>
<dbReference type="AlphaFoldDB" id="A0AAQ2XIS0"/>
<accession>A0AAQ2XIS0</accession>
<dbReference type="GO" id="GO:0005198">
    <property type="term" value="F:structural molecule activity"/>
    <property type="evidence" value="ECO:0007669"/>
    <property type="project" value="UniProtKB-UniRule"/>
</dbReference>
<protein>
    <recommendedName>
        <fullName evidence="2 4">Flagellin</fullName>
    </recommendedName>
</protein>
<evidence type="ECO:0000313" key="7">
    <source>
        <dbReference type="EMBL" id="WDC82307.1"/>
    </source>
</evidence>
<dbReference type="EMBL" id="CP117692">
    <property type="protein sequence ID" value="WDC82307.1"/>
    <property type="molecule type" value="Genomic_DNA"/>
</dbReference>
<comment type="similarity">
    <text evidence="1 4">Belongs to the bacterial flagellin family.</text>
</comment>
<dbReference type="Gene3D" id="6.10.10.10">
    <property type="entry name" value="Flagellar export chaperone, C-terminal domain"/>
    <property type="match status" value="1"/>
</dbReference>
<keyword evidence="7" id="KW-0969">Cilium</keyword>
<reference evidence="7" key="1">
    <citation type="submission" date="2023-02" db="EMBL/GenBank/DDBJ databases">
        <title>Complete genome sequence of Lactobacillus ruminis CACC888 isolated from Pig feces.</title>
        <authorList>
            <person name="Park S."/>
            <person name="Park M.A."/>
            <person name="Kim D.-H."/>
            <person name="Kim Y."/>
        </authorList>
    </citation>
    <scope>NUCLEOTIDE SEQUENCE</scope>
    <source>
        <strain evidence="7">CACC888</strain>
    </source>
</reference>
<evidence type="ECO:0000259" key="6">
    <source>
        <dbReference type="Pfam" id="PF00700"/>
    </source>
</evidence>
<comment type="subcellular location">
    <subcellularLocation>
        <location evidence="4">Secreted</location>
    </subcellularLocation>
    <subcellularLocation>
        <location evidence="4">Bacterial flagellum</location>
    </subcellularLocation>
</comment>
<proteinExistence type="inferred from homology"/>
<keyword evidence="3 4" id="KW-0975">Bacterial flagellum</keyword>
<dbReference type="InterPro" id="IPR042187">
    <property type="entry name" value="Flagellin_C_sub2"/>
</dbReference>
<evidence type="ECO:0000256" key="3">
    <source>
        <dbReference type="ARBA" id="ARBA00023143"/>
    </source>
</evidence>
<sequence>MRINTNVAAMNTYSRLTAANTAKSNSLAKLSSGLRINKAGDDAAGLAISEKMKSQIGGLAQAKRNAQDGISLVQTAEGALNETHSILGRMRDLAVQGANDTLTSTDRSSINKELKALHQELTRIANTTEFNTKNLLGKAGNGFTFQIGANENQTLTVTIGAMDGTTLLGSTDATFQINSVATNVRMAGGMISKIDKAIETVSNQRADLGAVQNRLEHTINNLTATNENLSDANSRIRDVDMAEEMMTFTKSNILSQAATSMLAQANAMPNSVLSLLQG</sequence>
<dbReference type="SUPFAM" id="SSF64518">
    <property type="entry name" value="Phase 1 flagellin"/>
    <property type="match status" value="1"/>
</dbReference>
<organism evidence="7 8">
    <name type="scientific">Ligilactobacillus ruminis</name>
    <dbReference type="NCBI Taxonomy" id="1623"/>
    <lineage>
        <taxon>Bacteria</taxon>
        <taxon>Bacillati</taxon>
        <taxon>Bacillota</taxon>
        <taxon>Bacilli</taxon>
        <taxon>Lactobacillales</taxon>
        <taxon>Lactobacillaceae</taxon>
        <taxon>Ligilactobacillus</taxon>
    </lineage>
</organism>
<dbReference type="Proteomes" id="UP001222683">
    <property type="component" value="Chromosome"/>
</dbReference>
<feature type="domain" description="Flagellin N-terminal" evidence="5">
    <location>
        <begin position="3"/>
        <end position="137"/>
    </location>
</feature>